<sequence length="289" mass="30636">MSVLLTAVATLGAIGAGSAAILYMVGQKFKVEEDSRIQEVQDSLPAANCGGCGFPGCASFAAACVKAETMDNLYCPVGGQNTMDRVAEILGRKAPVTVKKIAVVRCSGTCESRPRTNIYDGVSNCTIAAALYGGDTGCSFGCLGMGDCVESCTFDAIHINPETMLPEVVEDKCTACGACVKACPKDIIELRKQGPKSRRIYVSCVNEEKGGIARKSCEVACIGCTKCQQVCPFEAITIENNLAYIIDDKCRLCRKCVPVCPTNSILELNFPPKKEKPGTQLEEAVAIKS</sequence>
<dbReference type="GO" id="GO:0009055">
    <property type="term" value="F:electron transfer activity"/>
    <property type="evidence" value="ECO:0007669"/>
    <property type="project" value="InterPro"/>
</dbReference>
<keyword evidence="4 10" id="KW-0677">Repeat</keyword>
<dbReference type="HAMAP" id="MF_00463">
    <property type="entry name" value="RsxB_RnfB"/>
    <property type="match status" value="1"/>
</dbReference>
<dbReference type="GO" id="GO:0051539">
    <property type="term" value="F:4 iron, 4 sulfur cluster binding"/>
    <property type="evidence" value="ECO:0007669"/>
    <property type="project" value="UniProtKB-UniRule"/>
</dbReference>
<evidence type="ECO:0000256" key="8">
    <source>
        <dbReference type="ARBA" id="ARBA00023014"/>
    </source>
</evidence>
<dbReference type="NCBIfam" id="NF005504">
    <property type="entry name" value="PRK07118.1-3"/>
    <property type="match status" value="1"/>
</dbReference>
<dbReference type="InterPro" id="IPR017896">
    <property type="entry name" value="4Fe4S_Fe-S-bd"/>
</dbReference>
<dbReference type="OrthoDB" id="9789936at2"/>
<feature type="binding site" evidence="10">
    <location>
        <position position="148"/>
    </location>
    <ligand>
        <name>[4Fe-4S] cluster</name>
        <dbReference type="ChEBI" id="CHEBI:49883"/>
        <label>2</label>
    </ligand>
</feature>
<keyword evidence="6 10" id="KW-0249">Electron transport</keyword>
<gene>
    <name evidence="10" type="primary">rnfB</name>
    <name evidence="13" type="ORF">ING2E5B_1676</name>
</gene>
<evidence type="ECO:0000259" key="12">
    <source>
        <dbReference type="PROSITE" id="PS51656"/>
    </source>
</evidence>
<dbReference type="InterPro" id="IPR017900">
    <property type="entry name" value="4Fe4S_Fe_S_CS"/>
</dbReference>
<feature type="binding site" evidence="10">
    <location>
        <position position="176"/>
    </location>
    <ligand>
        <name>[4Fe-4S] cluster</name>
        <dbReference type="ChEBI" id="CHEBI:49883"/>
        <label>3</label>
    </ligand>
</feature>
<feature type="binding site" evidence="10">
    <location>
        <position position="152"/>
    </location>
    <ligand>
        <name>[4Fe-4S] cluster</name>
        <dbReference type="ChEBI" id="CHEBI:49883"/>
        <label>3</label>
    </ligand>
</feature>
<keyword evidence="14" id="KW-1185">Reference proteome</keyword>
<keyword evidence="8 10" id="KW-0411">Iron-sulfur</keyword>
<dbReference type="PANTHER" id="PTHR43560">
    <property type="entry name" value="ION-TRANSLOCATING OXIDOREDUCTASE COMPLEX SUBUNIT B"/>
    <property type="match status" value="1"/>
</dbReference>
<keyword evidence="10" id="KW-1003">Cell membrane</keyword>
<keyword evidence="2 10" id="KW-0004">4Fe-4S</keyword>
<keyword evidence="9 10" id="KW-0472">Membrane</keyword>
<feature type="domain" description="4Fe-4S ferredoxin-type" evidence="11">
    <location>
        <begin position="142"/>
        <end position="162"/>
    </location>
</feature>
<evidence type="ECO:0000256" key="9">
    <source>
        <dbReference type="ARBA" id="ARBA00023136"/>
    </source>
</evidence>
<dbReference type="Pfam" id="PF12838">
    <property type="entry name" value="Fer4_7"/>
    <property type="match status" value="1"/>
</dbReference>
<organism evidence="13 14">
    <name type="scientific">Fermentimonas caenicola</name>
    <dbReference type="NCBI Taxonomy" id="1562970"/>
    <lineage>
        <taxon>Bacteria</taxon>
        <taxon>Pseudomonadati</taxon>
        <taxon>Bacteroidota</taxon>
        <taxon>Bacteroidia</taxon>
        <taxon>Bacteroidales</taxon>
        <taxon>Dysgonomonadaceae</taxon>
        <taxon>Fermentimonas</taxon>
    </lineage>
</organism>
<dbReference type="EC" id="7.-.-.-" evidence="10"/>
<evidence type="ECO:0000256" key="4">
    <source>
        <dbReference type="ARBA" id="ARBA00022737"/>
    </source>
</evidence>
<comment type="cofactor">
    <cofactor evidence="10">
        <name>[4Fe-4S] cluster</name>
        <dbReference type="ChEBI" id="CHEBI:49883"/>
    </cofactor>
    <text evidence="10">Binds 3 [4Fe-4S] clusters.</text>
</comment>
<comment type="similarity">
    <text evidence="10">Belongs to the 4Fe4S bacterial-type ferredoxin family. RnfB subfamily.</text>
</comment>
<evidence type="ECO:0000313" key="14">
    <source>
        <dbReference type="Proteomes" id="UP000032417"/>
    </source>
</evidence>
<feature type="domain" description="4Fe-4S ferredoxin-type" evidence="11">
    <location>
        <begin position="242"/>
        <end position="271"/>
    </location>
</feature>
<evidence type="ECO:0000256" key="7">
    <source>
        <dbReference type="ARBA" id="ARBA00023004"/>
    </source>
</evidence>
<dbReference type="Proteomes" id="UP000032417">
    <property type="component" value="Chromosome 1"/>
</dbReference>
<dbReference type="Pfam" id="PF14697">
    <property type="entry name" value="Fer4_21"/>
    <property type="match status" value="1"/>
</dbReference>
<dbReference type="HOGENOM" id="CLU_053470_0_0_10"/>
<keyword evidence="3 10" id="KW-0479">Metal-binding</keyword>
<name>A0A098C1Y6_9BACT</name>
<evidence type="ECO:0000313" key="13">
    <source>
        <dbReference type="EMBL" id="CEA16423.1"/>
    </source>
</evidence>
<dbReference type="GO" id="GO:0022900">
    <property type="term" value="P:electron transport chain"/>
    <property type="evidence" value="ECO:0007669"/>
    <property type="project" value="UniProtKB-UniRule"/>
</dbReference>
<reference evidence="13 14" key="1">
    <citation type="submission" date="2014-08" db="EMBL/GenBank/DDBJ databases">
        <authorList>
            <person name="Wibberg D."/>
        </authorList>
    </citation>
    <scope>NUCLEOTIDE SEQUENCE [LARGE SCALE GENOMIC DNA]</scope>
    <source>
        <strain evidence="14">ING2-E5B</strain>
    </source>
</reference>
<feature type="domain" description="4Fe-4S ferredoxin-type" evidence="11">
    <location>
        <begin position="210"/>
        <end position="241"/>
    </location>
</feature>
<keyword evidence="1 10" id="KW-0813">Transport</keyword>
<dbReference type="EMBL" id="LN515532">
    <property type="protein sequence ID" value="CEA16423.1"/>
    <property type="molecule type" value="Genomic_DNA"/>
</dbReference>
<dbReference type="KEGG" id="pbt:ING2E5B_1676"/>
<dbReference type="InterPro" id="IPR007202">
    <property type="entry name" value="4Fe-4S_dom"/>
</dbReference>
<dbReference type="PANTHER" id="PTHR43560:SF1">
    <property type="entry name" value="ION-TRANSLOCATING OXIDOREDUCTASE COMPLEX SUBUNIT B"/>
    <property type="match status" value="1"/>
</dbReference>
<dbReference type="Gene3D" id="3.30.70.20">
    <property type="match status" value="2"/>
</dbReference>
<feature type="binding site" evidence="10">
    <location>
        <position position="75"/>
    </location>
    <ligand>
        <name>[4Fe-4S] cluster</name>
        <dbReference type="ChEBI" id="CHEBI:49883"/>
        <label>1</label>
    </ligand>
</feature>
<dbReference type="SUPFAM" id="SSF54862">
    <property type="entry name" value="4Fe-4S ferredoxins"/>
    <property type="match status" value="3"/>
</dbReference>
<comment type="caution">
    <text evidence="10">Lacks conserved residue(s) required for the propagation of feature annotation.</text>
</comment>
<dbReference type="AlphaFoldDB" id="A0A098C1Y6"/>
<dbReference type="STRING" id="1562970.ING2E5B_1676"/>
<feature type="binding site" evidence="10">
    <location>
        <position position="57"/>
    </location>
    <ligand>
        <name>[4Fe-4S] cluster</name>
        <dbReference type="ChEBI" id="CHEBI:49883"/>
        <label>1</label>
    </ligand>
</feature>
<feature type="binding site" evidence="10">
    <location>
        <position position="138"/>
    </location>
    <ligand>
        <name>[4Fe-4S] cluster</name>
        <dbReference type="ChEBI" id="CHEBI:49883"/>
        <label>2</label>
    </ligand>
</feature>
<comment type="function">
    <text evidence="10">Part of a membrane-bound complex that couples electron transfer with translocation of ions across the membrane.</text>
</comment>
<comment type="subunit">
    <text evidence="10">The complex is composed of six subunits: RnfA, RnfB, RnfC, RnfD, RnfE and RnfG.</text>
</comment>
<accession>A0A098C1Y6</accession>
<dbReference type="Gene3D" id="1.10.15.40">
    <property type="entry name" value="Electron transport complex subunit B, putative Fe-S cluster"/>
    <property type="match status" value="1"/>
</dbReference>
<dbReference type="GO" id="GO:0005886">
    <property type="term" value="C:plasma membrane"/>
    <property type="evidence" value="ECO:0007669"/>
    <property type="project" value="UniProtKB-SubCell"/>
</dbReference>
<comment type="subcellular location">
    <subcellularLocation>
        <location evidence="10">Cell membrane</location>
    </subcellularLocation>
</comment>
<dbReference type="PROSITE" id="PS51656">
    <property type="entry name" value="4FE4S"/>
    <property type="match status" value="1"/>
</dbReference>
<protein>
    <recommendedName>
        <fullName evidence="10">Ion-translocating oxidoreductase complex subunit B</fullName>
        <ecNumber evidence="10">7.-.-.-</ecNumber>
    </recommendedName>
    <alternativeName>
        <fullName evidence="10">Rnf electron transport complex subunit B</fullName>
    </alternativeName>
</protein>
<dbReference type="Pfam" id="PF04060">
    <property type="entry name" value="FeS"/>
    <property type="match status" value="1"/>
</dbReference>
<dbReference type="CDD" id="cd10549">
    <property type="entry name" value="MtMvhB_like"/>
    <property type="match status" value="1"/>
</dbReference>
<evidence type="ECO:0000256" key="6">
    <source>
        <dbReference type="ARBA" id="ARBA00022982"/>
    </source>
</evidence>
<keyword evidence="7 10" id="KW-0408">Iron</keyword>
<feature type="domain" description="4Fe-4S ferredoxin-type" evidence="11">
    <location>
        <begin position="164"/>
        <end position="193"/>
    </location>
</feature>
<feature type="region of interest" description="Hydrophobic" evidence="10">
    <location>
        <begin position="1"/>
        <end position="26"/>
    </location>
</feature>
<dbReference type="PROSITE" id="PS51379">
    <property type="entry name" value="4FE4S_FER_2"/>
    <property type="match status" value="4"/>
</dbReference>
<dbReference type="InterPro" id="IPR050395">
    <property type="entry name" value="4Fe4S_Ferredoxin_RnfB"/>
</dbReference>
<feature type="binding site" evidence="10">
    <location>
        <position position="179"/>
    </location>
    <ligand>
        <name>[4Fe-4S] cluster</name>
        <dbReference type="ChEBI" id="CHEBI:49883"/>
        <label>3</label>
    </ligand>
</feature>
<keyword evidence="5 10" id="KW-1278">Translocase</keyword>
<dbReference type="InterPro" id="IPR010207">
    <property type="entry name" value="Elect_transpt_cplx_RnfB/RsxB"/>
</dbReference>
<evidence type="ECO:0000256" key="3">
    <source>
        <dbReference type="ARBA" id="ARBA00022723"/>
    </source>
</evidence>
<evidence type="ECO:0000256" key="1">
    <source>
        <dbReference type="ARBA" id="ARBA00022448"/>
    </source>
</evidence>
<dbReference type="PATRIC" id="fig|1562970.3.peg.1665"/>
<evidence type="ECO:0000256" key="5">
    <source>
        <dbReference type="ARBA" id="ARBA00022967"/>
    </source>
</evidence>
<evidence type="ECO:0000259" key="11">
    <source>
        <dbReference type="PROSITE" id="PS51379"/>
    </source>
</evidence>
<dbReference type="PROSITE" id="PS00198">
    <property type="entry name" value="4FE4S_FER_1"/>
    <property type="match status" value="3"/>
</dbReference>
<feature type="binding site" evidence="10">
    <location>
        <position position="173"/>
    </location>
    <ligand>
        <name>[4Fe-4S] cluster</name>
        <dbReference type="ChEBI" id="CHEBI:49883"/>
        <label>3</label>
    </ligand>
</feature>
<feature type="binding site" evidence="10">
    <location>
        <position position="142"/>
    </location>
    <ligand>
        <name>[4Fe-4S] cluster</name>
        <dbReference type="ChEBI" id="CHEBI:49883"/>
        <label>2</label>
    </ligand>
</feature>
<feature type="binding site" evidence="10">
    <location>
        <position position="183"/>
    </location>
    <ligand>
        <name>[4Fe-4S] cluster</name>
        <dbReference type="ChEBI" id="CHEBI:49883"/>
        <label>2</label>
    </ligand>
</feature>
<feature type="domain" description="4Fe-4S" evidence="12">
    <location>
        <begin position="32"/>
        <end position="92"/>
    </location>
</feature>
<feature type="binding site" evidence="10">
    <location>
        <position position="49"/>
    </location>
    <ligand>
        <name>[4Fe-4S] cluster</name>
        <dbReference type="ChEBI" id="CHEBI:49883"/>
        <label>1</label>
    </ligand>
</feature>
<dbReference type="GO" id="GO:0046872">
    <property type="term" value="F:metal ion binding"/>
    <property type="evidence" value="ECO:0007669"/>
    <property type="project" value="UniProtKB-KW"/>
</dbReference>
<proteinExistence type="inferred from homology"/>
<evidence type="ECO:0000256" key="2">
    <source>
        <dbReference type="ARBA" id="ARBA00022485"/>
    </source>
</evidence>
<feature type="binding site" evidence="10">
    <location>
        <position position="52"/>
    </location>
    <ligand>
        <name>[4Fe-4S] cluster</name>
        <dbReference type="ChEBI" id="CHEBI:49883"/>
        <label>1</label>
    </ligand>
</feature>
<evidence type="ECO:0000256" key="10">
    <source>
        <dbReference type="HAMAP-Rule" id="MF_00463"/>
    </source>
</evidence>